<evidence type="ECO:0000256" key="2">
    <source>
        <dbReference type="ARBA" id="ARBA00022999"/>
    </source>
</evidence>
<feature type="domain" description="SH3" evidence="6">
    <location>
        <begin position="1"/>
        <end position="58"/>
    </location>
</feature>
<reference evidence="7 8" key="1">
    <citation type="submission" date="2022-05" db="EMBL/GenBank/DDBJ databases">
        <authorList>
            <consortium name="Genoscope - CEA"/>
            <person name="William W."/>
        </authorList>
    </citation>
    <scope>NUCLEOTIDE SEQUENCE [LARGE SCALE GENOMIC DNA]</scope>
</reference>
<evidence type="ECO:0000259" key="5">
    <source>
        <dbReference type="PROSITE" id="PS50001"/>
    </source>
</evidence>
<dbReference type="InterPro" id="IPR000980">
    <property type="entry name" value="SH2"/>
</dbReference>
<dbReference type="Gene3D" id="2.30.30.40">
    <property type="entry name" value="SH3 Domains"/>
    <property type="match status" value="2"/>
</dbReference>
<dbReference type="Proteomes" id="UP001159427">
    <property type="component" value="Unassembled WGS sequence"/>
</dbReference>
<proteinExistence type="predicted"/>
<evidence type="ECO:0000256" key="1">
    <source>
        <dbReference type="ARBA" id="ARBA00022443"/>
    </source>
</evidence>
<dbReference type="SMART" id="SM00252">
    <property type="entry name" value="SH2"/>
    <property type="match status" value="1"/>
</dbReference>
<dbReference type="PANTHER" id="PTHR46037">
    <property type="entry name" value="PROTEIN ENHANCER OF SEVENLESS 2B"/>
    <property type="match status" value="1"/>
</dbReference>
<dbReference type="SUPFAM" id="SSF55550">
    <property type="entry name" value="SH2 domain"/>
    <property type="match status" value="1"/>
</dbReference>
<protein>
    <recommendedName>
        <fullName evidence="9">Growth factor receptor-bound protein 2</fullName>
    </recommendedName>
</protein>
<evidence type="ECO:0008006" key="9">
    <source>
        <dbReference type="Google" id="ProtNLM"/>
    </source>
</evidence>
<feature type="domain" description="SH3" evidence="6">
    <location>
        <begin position="153"/>
        <end position="212"/>
    </location>
</feature>
<dbReference type="SUPFAM" id="SSF50044">
    <property type="entry name" value="SH3-domain"/>
    <property type="match status" value="2"/>
</dbReference>
<keyword evidence="8" id="KW-1185">Reference proteome</keyword>
<dbReference type="Pfam" id="PF14604">
    <property type="entry name" value="SH3_9"/>
    <property type="match status" value="1"/>
</dbReference>
<dbReference type="PRINTS" id="PR00499">
    <property type="entry name" value="P67PHOX"/>
</dbReference>
<dbReference type="PRINTS" id="PR00401">
    <property type="entry name" value="SH2DOMAIN"/>
</dbReference>
<dbReference type="PRINTS" id="PR00452">
    <property type="entry name" value="SH3DOMAIN"/>
</dbReference>
<dbReference type="PROSITE" id="PS50001">
    <property type="entry name" value="SH2"/>
    <property type="match status" value="1"/>
</dbReference>
<evidence type="ECO:0000313" key="8">
    <source>
        <dbReference type="Proteomes" id="UP001159427"/>
    </source>
</evidence>
<dbReference type="InterPro" id="IPR001452">
    <property type="entry name" value="SH3_domain"/>
</dbReference>
<organism evidence="7 8">
    <name type="scientific">Porites evermanni</name>
    <dbReference type="NCBI Taxonomy" id="104178"/>
    <lineage>
        <taxon>Eukaryota</taxon>
        <taxon>Metazoa</taxon>
        <taxon>Cnidaria</taxon>
        <taxon>Anthozoa</taxon>
        <taxon>Hexacorallia</taxon>
        <taxon>Scleractinia</taxon>
        <taxon>Fungiina</taxon>
        <taxon>Poritidae</taxon>
        <taxon>Porites</taxon>
    </lineage>
</organism>
<evidence type="ECO:0000256" key="3">
    <source>
        <dbReference type="PROSITE-ProRule" id="PRU00191"/>
    </source>
</evidence>
<dbReference type="SMART" id="SM00326">
    <property type="entry name" value="SH3"/>
    <property type="match status" value="2"/>
</dbReference>
<dbReference type="EMBL" id="CALNXI010000001">
    <property type="protein sequence ID" value="CAH3013557.1"/>
    <property type="molecule type" value="Genomic_DNA"/>
</dbReference>
<comment type="caution">
    <text evidence="7">The sequence shown here is derived from an EMBL/GenBank/DDBJ whole genome shotgun (WGS) entry which is preliminary data.</text>
</comment>
<dbReference type="PROSITE" id="PS50002">
    <property type="entry name" value="SH3"/>
    <property type="match status" value="2"/>
</dbReference>
<dbReference type="Pfam" id="PF00018">
    <property type="entry name" value="SH3_1"/>
    <property type="match status" value="1"/>
</dbReference>
<dbReference type="Pfam" id="PF00017">
    <property type="entry name" value="SH2"/>
    <property type="match status" value="1"/>
</dbReference>
<feature type="domain" description="SH2" evidence="5">
    <location>
        <begin position="60"/>
        <end position="151"/>
    </location>
</feature>
<gene>
    <name evidence="7" type="ORF">PEVE_00000042</name>
</gene>
<accession>A0ABN8LDD9</accession>
<dbReference type="InterPro" id="IPR036860">
    <property type="entry name" value="SH2_dom_sf"/>
</dbReference>
<dbReference type="InterPro" id="IPR043539">
    <property type="entry name" value="Grb2-like"/>
</dbReference>
<sequence>MEAEAKYRFAASQEDELSFEKATIVNVLDMDSDKNWYKAEQGNREGWIPNTYITMRAHNWFHGKITRRQAEEALLQLQFEGAFLIRESESSPGDFSLSVRSGDKVQHFKIFKDEEKKYYLWIRKFPSLNQLVEYHKTNSVSKTQHILLNEVEFIDEMVQALFSFTAQDDDEVSFNAGDWITVLDKTNDDWWKGQVHGCVGIFPRNYVSSPALNKT</sequence>
<name>A0ABN8LDD9_9CNID</name>
<keyword evidence="1 4" id="KW-0728">SH3 domain</keyword>
<evidence type="ECO:0000313" key="7">
    <source>
        <dbReference type="EMBL" id="CAH3013557.1"/>
    </source>
</evidence>
<dbReference type="Gene3D" id="3.30.505.10">
    <property type="entry name" value="SH2 domain"/>
    <property type="match status" value="1"/>
</dbReference>
<evidence type="ECO:0000256" key="4">
    <source>
        <dbReference type="PROSITE-ProRule" id="PRU00192"/>
    </source>
</evidence>
<keyword evidence="2 3" id="KW-0727">SH2 domain</keyword>
<dbReference type="InterPro" id="IPR036028">
    <property type="entry name" value="SH3-like_dom_sf"/>
</dbReference>
<evidence type="ECO:0000259" key="6">
    <source>
        <dbReference type="PROSITE" id="PS50002"/>
    </source>
</evidence>
<dbReference type="CDD" id="cd09941">
    <property type="entry name" value="SH2_Grb2_like"/>
    <property type="match status" value="1"/>
</dbReference>